<keyword evidence="1" id="KW-0472">Membrane</keyword>
<dbReference type="AlphaFoldDB" id="A0A2H0LXI1"/>
<accession>A0A2H0LXI1</accession>
<gene>
    <name evidence="2" type="ORF">COV72_04910</name>
</gene>
<protein>
    <submittedName>
        <fullName evidence="2">Uncharacterized protein</fullName>
    </submittedName>
</protein>
<keyword evidence="1" id="KW-0812">Transmembrane</keyword>
<dbReference type="PROSITE" id="PS51257">
    <property type="entry name" value="PROKAR_LIPOPROTEIN"/>
    <property type="match status" value="1"/>
</dbReference>
<evidence type="ECO:0000313" key="3">
    <source>
        <dbReference type="Proteomes" id="UP000229641"/>
    </source>
</evidence>
<proteinExistence type="predicted"/>
<sequence length="719" mass="80993">MLNRKRYGIVIKGGCMFKLKSTVIFIVLCGCCFNLSWSESKREVLKQQFTPSKNLMQMQNLQEEPYYGDSEVSQQQLMSQQGVRYDRQQAASSSRRENELIIGEYAIYHTEYSAKIEEEIAVVKGAVNFEVFKKSGWVKIPLAESAVGLKEASLNKKPCFVIREGSKYYAVISKPGSYHLDLEFFVKVNRERERGPGKILFSVLPSPISILDVEMEDGDAEIFVEPSIKIETEKSAKKTLATVVLPYTENVTIRWSKALAKEIIPVVKLEPKLYADTVSLISIGDGVAKCFSRISYSILQSEISGLSISLPEDVGILDVSGNELRDWKVKVKDARQILDIYFNYGIKGNYTLNLVYERNIGPGSVSADLPDIYLAGAERQRGFVGIEALTNIEFAFNKLNAASVIDIKELPQDIWHKSRNPVILAFKYLNAPYSVIIDVTKHEEIPVLLAAIDSAGYVTLFTKEGKTLTKATYQMRNNVKQFIRILLPKGASLWSCFVSGKPVKPAKDKEGRVLIPLEKSQITGEALAQFPVEVVYLNKNSKLNFFGKVRMELPKLDIPANELFWSLYMPEKYSYFNFDSDLDKTAHYGFGLGGGYAPQKEMPALGMDEIKSKKGRRISKVSGIASQFSPQAAMEKSLLSEVQVIQERGALPIRIDIPQNGRLYRFGKLLVTDESSWVSVYYVRSARKALKWLFFAALFILIIILVRKFKSVLAKKNNI</sequence>
<dbReference type="EMBL" id="PCWA01000073">
    <property type="protein sequence ID" value="PIQ89133.1"/>
    <property type="molecule type" value="Genomic_DNA"/>
</dbReference>
<name>A0A2H0LXI1_9BACT</name>
<feature type="transmembrane region" description="Helical" evidence="1">
    <location>
        <begin position="689"/>
        <end position="706"/>
    </location>
</feature>
<comment type="caution">
    <text evidence="2">The sequence shown here is derived from an EMBL/GenBank/DDBJ whole genome shotgun (WGS) entry which is preliminary data.</text>
</comment>
<keyword evidence="1" id="KW-1133">Transmembrane helix</keyword>
<organism evidence="2 3">
    <name type="scientific">Candidatus Ghiorseimicrobium undicola</name>
    <dbReference type="NCBI Taxonomy" id="1974746"/>
    <lineage>
        <taxon>Bacteria</taxon>
        <taxon>Pseudomonadati</taxon>
        <taxon>Candidatus Omnitrophota</taxon>
        <taxon>Candidatus Ghiorseimicrobium</taxon>
    </lineage>
</organism>
<reference evidence="2 3" key="1">
    <citation type="submission" date="2017-09" db="EMBL/GenBank/DDBJ databases">
        <title>Depth-based differentiation of microbial function through sediment-hosted aquifers and enrichment of novel symbionts in the deep terrestrial subsurface.</title>
        <authorList>
            <person name="Probst A.J."/>
            <person name="Ladd B."/>
            <person name="Jarett J.K."/>
            <person name="Geller-Mcgrath D.E."/>
            <person name="Sieber C.M."/>
            <person name="Emerson J.B."/>
            <person name="Anantharaman K."/>
            <person name="Thomas B.C."/>
            <person name="Malmstrom R."/>
            <person name="Stieglmeier M."/>
            <person name="Klingl A."/>
            <person name="Woyke T."/>
            <person name="Ryan C.M."/>
            <person name="Banfield J.F."/>
        </authorList>
    </citation>
    <scope>NUCLEOTIDE SEQUENCE [LARGE SCALE GENOMIC DNA]</scope>
    <source>
        <strain evidence="2">CG11_big_fil_rev_8_21_14_0_20_42_13</strain>
    </source>
</reference>
<evidence type="ECO:0000256" key="1">
    <source>
        <dbReference type="SAM" id="Phobius"/>
    </source>
</evidence>
<dbReference type="Proteomes" id="UP000229641">
    <property type="component" value="Unassembled WGS sequence"/>
</dbReference>
<evidence type="ECO:0000313" key="2">
    <source>
        <dbReference type="EMBL" id="PIQ89133.1"/>
    </source>
</evidence>